<name>A0A0L0FVH1_9EUKA</name>
<evidence type="ECO:0000313" key="2">
    <source>
        <dbReference type="Proteomes" id="UP000054560"/>
    </source>
</evidence>
<accession>A0A0L0FVH1</accession>
<dbReference type="RefSeq" id="XP_014154739.1">
    <property type="nucleotide sequence ID" value="XM_014299264.1"/>
</dbReference>
<keyword evidence="2" id="KW-1185">Reference proteome</keyword>
<dbReference type="AlphaFoldDB" id="A0A0L0FVH1"/>
<proteinExistence type="predicted"/>
<protein>
    <submittedName>
        <fullName evidence="1">Uncharacterized protein</fullName>
    </submittedName>
</protein>
<organism evidence="1 2">
    <name type="scientific">Sphaeroforma arctica JP610</name>
    <dbReference type="NCBI Taxonomy" id="667725"/>
    <lineage>
        <taxon>Eukaryota</taxon>
        <taxon>Ichthyosporea</taxon>
        <taxon>Ichthyophonida</taxon>
        <taxon>Sphaeroforma</taxon>
    </lineage>
</organism>
<dbReference type="Proteomes" id="UP000054560">
    <property type="component" value="Unassembled WGS sequence"/>
</dbReference>
<evidence type="ECO:0000313" key="1">
    <source>
        <dbReference type="EMBL" id="KNC80837.1"/>
    </source>
</evidence>
<gene>
    <name evidence="1" type="ORF">SARC_06819</name>
</gene>
<sequence length="83" mass="9151">MTPSSSRVAFTNFCAHEEIIPHLVTVDRLQGSEHETPNTRLYQGPQLPMLEDRVALMLESKAGASGMVALDFSKAMARYELAS</sequence>
<dbReference type="EMBL" id="KQ242101">
    <property type="protein sequence ID" value="KNC80837.1"/>
    <property type="molecule type" value="Genomic_DNA"/>
</dbReference>
<reference evidence="1 2" key="1">
    <citation type="submission" date="2011-02" db="EMBL/GenBank/DDBJ databases">
        <title>The Genome Sequence of Sphaeroforma arctica JP610.</title>
        <authorList>
            <consortium name="The Broad Institute Genome Sequencing Platform"/>
            <person name="Russ C."/>
            <person name="Cuomo C."/>
            <person name="Young S.K."/>
            <person name="Zeng Q."/>
            <person name="Gargeya S."/>
            <person name="Alvarado L."/>
            <person name="Berlin A."/>
            <person name="Chapman S.B."/>
            <person name="Chen Z."/>
            <person name="Freedman E."/>
            <person name="Gellesch M."/>
            <person name="Goldberg J."/>
            <person name="Griggs A."/>
            <person name="Gujja S."/>
            <person name="Heilman E."/>
            <person name="Heiman D."/>
            <person name="Howarth C."/>
            <person name="Mehta T."/>
            <person name="Neiman D."/>
            <person name="Pearson M."/>
            <person name="Roberts A."/>
            <person name="Saif S."/>
            <person name="Shea T."/>
            <person name="Shenoy N."/>
            <person name="Sisk P."/>
            <person name="Stolte C."/>
            <person name="Sykes S."/>
            <person name="White J."/>
            <person name="Yandava C."/>
            <person name="Burger G."/>
            <person name="Gray M.W."/>
            <person name="Holland P.W.H."/>
            <person name="King N."/>
            <person name="Lang F.B.F."/>
            <person name="Roger A.J."/>
            <person name="Ruiz-Trillo I."/>
            <person name="Haas B."/>
            <person name="Nusbaum C."/>
            <person name="Birren B."/>
        </authorList>
    </citation>
    <scope>NUCLEOTIDE SEQUENCE [LARGE SCALE GENOMIC DNA]</scope>
    <source>
        <strain evidence="1 2">JP610</strain>
    </source>
</reference>
<dbReference type="GeneID" id="25907323"/>